<proteinExistence type="predicted"/>
<reference evidence="1" key="1">
    <citation type="submission" date="2021-05" db="EMBL/GenBank/DDBJ databases">
        <authorList>
            <person name="Pietrasiak N."/>
            <person name="Ward R."/>
            <person name="Stajich J.E."/>
            <person name="Kurbessoian T."/>
        </authorList>
    </citation>
    <scope>NUCLEOTIDE SEQUENCE</scope>
    <source>
        <strain evidence="1">CPER-KK1</strain>
    </source>
</reference>
<name>A0A951PM42_9CYAN</name>
<reference evidence="1" key="2">
    <citation type="journal article" date="2022" name="Microbiol. Resour. Announc.">
        <title>Metagenome Sequencing to Explore Phylogenomics of Terrestrial Cyanobacteria.</title>
        <authorList>
            <person name="Ward R.D."/>
            <person name="Stajich J.E."/>
            <person name="Johansen J.R."/>
            <person name="Huntemann M."/>
            <person name="Clum A."/>
            <person name="Foster B."/>
            <person name="Foster B."/>
            <person name="Roux S."/>
            <person name="Palaniappan K."/>
            <person name="Varghese N."/>
            <person name="Mukherjee S."/>
            <person name="Reddy T.B.K."/>
            <person name="Daum C."/>
            <person name="Copeland A."/>
            <person name="Chen I.A."/>
            <person name="Ivanova N.N."/>
            <person name="Kyrpides N.C."/>
            <person name="Shapiro N."/>
            <person name="Eloe-Fadrosh E.A."/>
            <person name="Pietrasiak N."/>
        </authorList>
    </citation>
    <scope>NUCLEOTIDE SEQUENCE</scope>
    <source>
        <strain evidence="1">CPER-KK1</strain>
    </source>
</reference>
<dbReference type="Proteomes" id="UP000753908">
    <property type="component" value="Unassembled WGS sequence"/>
</dbReference>
<evidence type="ECO:0000313" key="1">
    <source>
        <dbReference type="EMBL" id="MBW4546485.1"/>
    </source>
</evidence>
<protein>
    <submittedName>
        <fullName evidence="1">Uncharacterized protein</fullName>
    </submittedName>
</protein>
<dbReference type="AlphaFoldDB" id="A0A951PM42"/>
<comment type="caution">
    <text evidence="1">The sequence shown here is derived from an EMBL/GenBank/DDBJ whole genome shotgun (WGS) entry which is preliminary data.</text>
</comment>
<dbReference type="EMBL" id="JAHHIF010000025">
    <property type="protein sequence ID" value="MBW4546485.1"/>
    <property type="molecule type" value="Genomic_DNA"/>
</dbReference>
<accession>A0A951PM42</accession>
<organism evidence="1 2">
    <name type="scientific">Symplocastrum torsivum CPER-KK1</name>
    <dbReference type="NCBI Taxonomy" id="450513"/>
    <lineage>
        <taxon>Bacteria</taxon>
        <taxon>Bacillati</taxon>
        <taxon>Cyanobacteriota</taxon>
        <taxon>Cyanophyceae</taxon>
        <taxon>Oscillatoriophycideae</taxon>
        <taxon>Oscillatoriales</taxon>
        <taxon>Microcoleaceae</taxon>
        <taxon>Symplocastrum</taxon>
    </lineage>
</organism>
<gene>
    <name evidence="1" type="ORF">KME25_18860</name>
</gene>
<evidence type="ECO:0000313" key="2">
    <source>
        <dbReference type="Proteomes" id="UP000753908"/>
    </source>
</evidence>
<sequence length="117" mass="13086">MNLLDLDQEIGKMARAIMARNSLIVEALIAHLRTQLTPECVAGVLIISIERVIWFDTEAIVWAVENLIPADIMQEIRRITSFTIYKQLVAKGFVPGQDLSVDADGNLLLKKKVRTIA</sequence>